<evidence type="ECO:0000313" key="7">
    <source>
        <dbReference type="WBParaSite" id="Minc3s01157g21249"/>
    </source>
</evidence>
<dbReference type="InterPro" id="IPR002213">
    <property type="entry name" value="UDP_glucos_trans"/>
</dbReference>
<dbReference type="GO" id="GO:0015020">
    <property type="term" value="F:glucuronosyltransferase activity"/>
    <property type="evidence" value="ECO:0007669"/>
    <property type="project" value="UniProtKB-EC"/>
</dbReference>
<evidence type="ECO:0000256" key="5">
    <source>
        <dbReference type="ARBA" id="ARBA00047475"/>
    </source>
</evidence>
<keyword evidence="6" id="KW-1185">Reference proteome</keyword>
<evidence type="ECO:0000256" key="4">
    <source>
        <dbReference type="ARBA" id="ARBA00022679"/>
    </source>
</evidence>
<organism evidence="6 7">
    <name type="scientific">Meloidogyne incognita</name>
    <name type="common">Southern root-knot nematode worm</name>
    <name type="synonym">Oxyuris incognita</name>
    <dbReference type="NCBI Taxonomy" id="6306"/>
    <lineage>
        <taxon>Eukaryota</taxon>
        <taxon>Metazoa</taxon>
        <taxon>Ecdysozoa</taxon>
        <taxon>Nematoda</taxon>
        <taxon>Chromadorea</taxon>
        <taxon>Rhabditida</taxon>
        <taxon>Tylenchina</taxon>
        <taxon>Tylenchomorpha</taxon>
        <taxon>Tylenchoidea</taxon>
        <taxon>Meloidogynidae</taxon>
        <taxon>Meloidogyninae</taxon>
        <taxon>Meloidogyne</taxon>
        <taxon>Meloidogyne incognita group</taxon>
    </lineage>
</organism>
<name>A0A914M4Q6_MELIC</name>
<dbReference type="EC" id="2.4.1.17" evidence="2"/>
<evidence type="ECO:0000256" key="1">
    <source>
        <dbReference type="ARBA" id="ARBA00009995"/>
    </source>
</evidence>
<dbReference type="AlphaFoldDB" id="A0A914M4Q6"/>
<proteinExistence type="inferred from homology"/>
<comment type="similarity">
    <text evidence="1">Belongs to the UDP-glycosyltransferase family.</text>
</comment>
<evidence type="ECO:0000256" key="3">
    <source>
        <dbReference type="ARBA" id="ARBA00022676"/>
    </source>
</evidence>
<evidence type="ECO:0000256" key="2">
    <source>
        <dbReference type="ARBA" id="ARBA00012544"/>
    </source>
</evidence>
<keyword evidence="4" id="KW-0808">Transferase</keyword>
<comment type="catalytic activity">
    <reaction evidence="5">
        <text>glucuronate acceptor + UDP-alpha-D-glucuronate = acceptor beta-D-glucuronoside + UDP + H(+)</text>
        <dbReference type="Rhea" id="RHEA:21032"/>
        <dbReference type="ChEBI" id="CHEBI:15378"/>
        <dbReference type="ChEBI" id="CHEBI:58052"/>
        <dbReference type="ChEBI" id="CHEBI:58223"/>
        <dbReference type="ChEBI" id="CHEBI:132367"/>
        <dbReference type="ChEBI" id="CHEBI:132368"/>
        <dbReference type="EC" id="2.4.1.17"/>
    </reaction>
</comment>
<dbReference type="WBParaSite" id="Minc3s01157g21249">
    <property type="protein sequence ID" value="Minc3s01157g21249"/>
    <property type="gene ID" value="Minc3s01157g21249"/>
</dbReference>
<dbReference type="Pfam" id="PF00201">
    <property type="entry name" value="UDPGT"/>
    <property type="match status" value="1"/>
</dbReference>
<protein>
    <recommendedName>
        <fullName evidence="2">glucuronosyltransferase</fullName>
        <ecNumber evidence="2">2.4.1.17</ecNumber>
    </recommendedName>
</protein>
<dbReference type="Proteomes" id="UP000887563">
    <property type="component" value="Unplaced"/>
</dbReference>
<reference evidence="7" key="1">
    <citation type="submission" date="2022-11" db="UniProtKB">
        <authorList>
            <consortium name="WormBaseParasite"/>
        </authorList>
    </citation>
    <scope>IDENTIFICATION</scope>
</reference>
<evidence type="ECO:0000313" key="6">
    <source>
        <dbReference type="Proteomes" id="UP000887563"/>
    </source>
</evidence>
<dbReference type="InterPro" id="IPR050271">
    <property type="entry name" value="UDP-glycosyltransferase"/>
</dbReference>
<dbReference type="SUPFAM" id="SSF53756">
    <property type="entry name" value="UDP-Glycosyltransferase/glycogen phosphorylase"/>
    <property type="match status" value="1"/>
</dbReference>
<sequence>MISLRFNFLKYLYPTLCFLTLILITLQHNSDRLQSEFKKVKQLKILVYSPSLSWSHGQFLGRIADTLVDAGHEVHFLKYIMSPDLQMKNETRKVEKIYHIAPSLANAKQVDVRNLHLIADSFSQRRPFLTFFDHPIIEFDPIMATVCKDTLKEHELLQKLTNEHFDVGIAEMYDYCPSALFHKLNVRTKIKVTAIRLIQMVSRKFDIPSFASFMPNAMAPRLGLESSFFLRLLNFYNEFLDWLWIDEIYFRTQDKIIREEFGQDFPNLKELVKDTSLMFINSNPFLELTRPISNKIIYIGGLVDDMASEESKKLDEAINFC</sequence>
<dbReference type="PANTHER" id="PTHR48043:SF23">
    <property type="entry name" value="UDP-GLUCURONOSYLTRANSFERASE"/>
    <property type="match status" value="1"/>
</dbReference>
<accession>A0A914M4Q6</accession>
<dbReference type="PANTHER" id="PTHR48043">
    <property type="entry name" value="EG:EG0003.4 PROTEIN-RELATED"/>
    <property type="match status" value="1"/>
</dbReference>
<keyword evidence="3" id="KW-0328">Glycosyltransferase</keyword>